<reference evidence="2 3" key="1">
    <citation type="journal article" date="2018" name="Sci. Data">
        <title>The draft genome sequence of cork oak.</title>
        <authorList>
            <person name="Ramos A.M."/>
            <person name="Usie A."/>
            <person name="Barbosa P."/>
            <person name="Barros P.M."/>
            <person name="Capote T."/>
            <person name="Chaves I."/>
            <person name="Simoes F."/>
            <person name="Abreu I."/>
            <person name="Carrasquinho I."/>
            <person name="Faro C."/>
            <person name="Guimaraes J.B."/>
            <person name="Mendonca D."/>
            <person name="Nobrega F."/>
            <person name="Rodrigues L."/>
            <person name="Saibo N.J.M."/>
            <person name="Varela M.C."/>
            <person name="Egas C."/>
            <person name="Matos J."/>
            <person name="Miguel C.M."/>
            <person name="Oliveira M.M."/>
            <person name="Ricardo C.P."/>
            <person name="Goncalves S."/>
        </authorList>
    </citation>
    <scope>NUCLEOTIDE SEQUENCE [LARGE SCALE GENOMIC DNA]</scope>
    <source>
        <strain evidence="3">cv. HL8</strain>
    </source>
</reference>
<comment type="caution">
    <text evidence="2">The sequence shown here is derived from an EMBL/GenBank/DDBJ whole genome shotgun (WGS) entry which is preliminary data.</text>
</comment>
<accession>A0AAW0LHL1</accession>
<name>A0AAW0LHL1_QUESU</name>
<dbReference type="EMBL" id="PKMF04000091">
    <property type="protein sequence ID" value="KAK7851102.1"/>
    <property type="molecule type" value="Genomic_DNA"/>
</dbReference>
<feature type="region of interest" description="Disordered" evidence="1">
    <location>
        <begin position="32"/>
        <end position="52"/>
    </location>
</feature>
<evidence type="ECO:0000256" key="1">
    <source>
        <dbReference type="SAM" id="MobiDB-lite"/>
    </source>
</evidence>
<evidence type="ECO:0000313" key="3">
    <source>
        <dbReference type="Proteomes" id="UP000237347"/>
    </source>
</evidence>
<dbReference type="Proteomes" id="UP000237347">
    <property type="component" value="Unassembled WGS sequence"/>
</dbReference>
<sequence length="79" mass="9212">RRALREDRVGPVQQRSQPLVFPVADLRRRLLPLQRHVPPRSQAGKSPPRRKLGFEGLRFRTLSRKGLDPTRRFALHALQ</sequence>
<organism evidence="2 3">
    <name type="scientific">Quercus suber</name>
    <name type="common">Cork oak</name>
    <dbReference type="NCBI Taxonomy" id="58331"/>
    <lineage>
        <taxon>Eukaryota</taxon>
        <taxon>Viridiplantae</taxon>
        <taxon>Streptophyta</taxon>
        <taxon>Embryophyta</taxon>
        <taxon>Tracheophyta</taxon>
        <taxon>Spermatophyta</taxon>
        <taxon>Magnoliopsida</taxon>
        <taxon>eudicotyledons</taxon>
        <taxon>Gunneridae</taxon>
        <taxon>Pentapetalae</taxon>
        <taxon>rosids</taxon>
        <taxon>fabids</taxon>
        <taxon>Fagales</taxon>
        <taxon>Fagaceae</taxon>
        <taxon>Quercus</taxon>
    </lineage>
</organism>
<dbReference type="AlphaFoldDB" id="A0AAW0LHL1"/>
<protein>
    <submittedName>
        <fullName evidence="2">Uncharacterized protein</fullName>
    </submittedName>
</protein>
<proteinExistence type="predicted"/>
<gene>
    <name evidence="2" type="ORF">CFP56_042955</name>
</gene>
<keyword evidence="3" id="KW-1185">Reference proteome</keyword>
<evidence type="ECO:0000313" key="2">
    <source>
        <dbReference type="EMBL" id="KAK7851102.1"/>
    </source>
</evidence>
<feature type="non-terminal residue" evidence="2">
    <location>
        <position position="1"/>
    </location>
</feature>